<dbReference type="Proteomes" id="UP001173174">
    <property type="component" value="Unassembled WGS sequence"/>
</dbReference>
<proteinExistence type="predicted"/>
<evidence type="ECO:0000313" key="3">
    <source>
        <dbReference type="Proteomes" id="UP001173174"/>
    </source>
</evidence>
<feature type="domain" description="LysM" evidence="1">
    <location>
        <begin position="72"/>
        <end position="115"/>
    </location>
</feature>
<name>A0AAW7KFX9_ENTFL</name>
<dbReference type="PANTHER" id="PTHR33734:SF22">
    <property type="entry name" value="MEMBRANE-BOUND LYTIC MUREIN TRANSGLYCOSYLASE D"/>
    <property type="match status" value="1"/>
</dbReference>
<feature type="non-terminal residue" evidence="2">
    <location>
        <position position="175"/>
    </location>
</feature>
<feature type="domain" description="LysM" evidence="1">
    <location>
        <begin position="4"/>
        <end position="47"/>
    </location>
</feature>
<dbReference type="Gene3D" id="3.10.350.10">
    <property type="entry name" value="LysM domain"/>
    <property type="match status" value="3"/>
</dbReference>
<dbReference type="SUPFAM" id="SSF54106">
    <property type="entry name" value="LysM domain"/>
    <property type="match status" value="3"/>
</dbReference>
<protein>
    <submittedName>
        <fullName evidence="2">LysM peptidoglycan-binding domain-containing protein</fullName>
    </submittedName>
</protein>
<reference evidence="2" key="2">
    <citation type="submission" date="2023-03" db="EMBL/GenBank/DDBJ databases">
        <authorList>
            <person name="Zajac M."/>
            <person name="Kwit R."/>
            <person name="Wasyl D."/>
        </authorList>
    </citation>
    <scope>NUCLEOTIDE SEQUENCE</scope>
    <source>
        <strain evidence="2">691B_2</strain>
    </source>
</reference>
<dbReference type="GO" id="GO:0008932">
    <property type="term" value="F:lytic endotransglycosylase activity"/>
    <property type="evidence" value="ECO:0007669"/>
    <property type="project" value="TreeGrafter"/>
</dbReference>
<evidence type="ECO:0000313" key="2">
    <source>
        <dbReference type="EMBL" id="MDN3194088.1"/>
    </source>
</evidence>
<feature type="domain" description="LysM" evidence="1">
    <location>
        <begin position="140"/>
        <end position="175"/>
    </location>
</feature>
<dbReference type="InterPro" id="IPR036779">
    <property type="entry name" value="LysM_dom_sf"/>
</dbReference>
<dbReference type="Pfam" id="PF01476">
    <property type="entry name" value="LysM"/>
    <property type="match status" value="3"/>
</dbReference>
<dbReference type="RefSeq" id="WP_289870522.1">
    <property type="nucleotide sequence ID" value="NZ_JAREWH010000182.1"/>
</dbReference>
<reference evidence="2" key="1">
    <citation type="journal article" date="2023" name="Pathogens">
        <title>Prevalence of Enterococcus spp. and the Whole-Genome Characteristics of Enterococcus faecium and Enterococcus faecalis Strains Isolated from Free-Living Birds in Poland.</title>
        <authorList>
            <person name="Kwit R."/>
            <person name="Zajac M."/>
            <person name="Smialowska-Weglinska A."/>
            <person name="Skarzynska M."/>
            <person name="Bomba A."/>
            <person name="Lalak A."/>
            <person name="Skrzypiec E."/>
            <person name="Wojdat D."/>
            <person name="Koza W."/>
            <person name="Mikos-Wojewoda E."/>
            <person name="Pasim P."/>
            <person name="Skora M."/>
            <person name="Polak M."/>
            <person name="Wiacek J."/>
            <person name="Wasyl D."/>
        </authorList>
    </citation>
    <scope>NUCLEOTIDE SEQUENCE</scope>
    <source>
        <strain evidence="2">691B_2</strain>
    </source>
</reference>
<accession>A0AAW7KFX9</accession>
<gene>
    <name evidence="2" type="ORF">P0E79_16620</name>
</gene>
<feature type="non-terminal residue" evidence="2">
    <location>
        <position position="1"/>
    </location>
</feature>
<dbReference type="PROSITE" id="PS51782">
    <property type="entry name" value="LYSM"/>
    <property type="match status" value="3"/>
</dbReference>
<dbReference type="PANTHER" id="PTHR33734">
    <property type="entry name" value="LYSM DOMAIN-CONTAINING GPI-ANCHORED PROTEIN 2"/>
    <property type="match status" value="1"/>
</dbReference>
<dbReference type="CDD" id="cd00118">
    <property type="entry name" value="LysM"/>
    <property type="match status" value="3"/>
</dbReference>
<dbReference type="SMART" id="SM00257">
    <property type="entry name" value="LysM"/>
    <property type="match status" value="3"/>
</dbReference>
<comment type="caution">
    <text evidence="2">The sequence shown here is derived from an EMBL/GenBank/DDBJ whole genome shotgun (WGS) entry which is preliminary data.</text>
</comment>
<dbReference type="EMBL" id="JAREWH010000182">
    <property type="protein sequence ID" value="MDN3194088.1"/>
    <property type="molecule type" value="Genomic_DNA"/>
</dbReference>
<dbReference type="AlphaFoldDB" id="A0AAW7KFX9"/>
<organism evidence="2 3">
    <name type="scientific">Enterococcus faecalis</name>
    <name type="common">Streptococcus faecalis</name>
    <dbReference type="NCBI Taxonomy" id="1351"/>
    <lineage>
        <taxon>Bacteria</taxon>
        <taxon>Bacillati</taxon>
        <taxon>Bacillota</taxon>
        <taxon>Bacilli</taxon>
        <taxon>Lactobacillales</taxon>
        <taxon>Enterococcaceae</taxon>
        <taxon>Enterococcus</taxon>
    </lineage>
</organism>
<dbReference type="InterPro" id="IPR018392">
    <property type="entry name" value="LysM"/>
</dbReference>
<evidence type="ECO:0000259" key="1">
    <source>
        <dbReference type="PROSITE" id="PS51782"/>
    </source>
</evidence>
<sequence length="175" mass="18041">RVVFFRFVKSGDTLNKIAAQYGVSVANLRSWNGISGDLIFVGQKLIVKKGASGNTGGSGSGGSNNNQSGTNTYYTVKSGDTLNKIAAQYGVSVANLRSWNGISGDLIFVGQKLIVKKGASGNTGGSGSGGSNNNQSGTNTYYTIKSGDTLNKIAAQYGVSVANLRSWNGISGDLI</sequence>